<dbReference type="SMART" id="SM00443">
    <property type="entry name" value="G_patch"/>
    <property type="match status" value="1"/>
</dbReference>
<dbReference type="InterPro" id="IPR045211">
    <property type="entry name" value="TFP11/STIP/Ntr1"/>
</dbReference>
<feature type="region of interest" description="Disordered" evidence="8">
    <location>
        <begin position="327"/>
        <end position="367"/>
    </location>
</feature>
<dbReference type="GO" id="GO:0016593">
    <property type="term" value="C:Cdc73/Paf1 complex"/>
    <property type="evidence" value="ECO:0007669"/>
    <property type="project" value="InterPro"/>
</dbReference>
<dbReference type="InParanoid" id="A0A409V8J3"/>
<evidence type="ECO:0000256" key="6">
    <source>
        <dbReference type="ARBA" id="ARBA00023242"/>
    </source>
</evidence>
<comment type="subcellular location">
    <subcellularLocation>
        <location evidence="1">Nucleus</location>
    </subcellularLocation>
</comment>
<dbReference type="Pfam" id="PF07842">
    <property type="entry name" value="GCFC"/>
    <property type="match status" value="1"/>
</dbReference>
<keyword evidence="4" id="KW-0747">Spliceosome</keyword>
<keyword evidence="5" id="KW-0508">mRNA splicing</keyword>
<dbReference type="Pfam" id="PF01585">
    <property type="entry name" value="G-patch"/>
    <property type="match status" value="1"/>
</dbReference>
<dbReference type="GO" id="GO:0071008">
    <property type="term" value="C:U2-type post-mRNA release spliceosomal complex"/>
    <property type="evidence" value="ECO:0007669"/>
    <property type="project" value="TreeGrafter"/>
</dbReference>
<dbReference type="PROSITE" id="PS50174">
    <property type="entry name" value="G_PATCH"/>
    <property type="match status" value="1"/>
</dbReference>
<gene>
    <name evidence="10" type="ORF">CVT24_006282</name>
</gene>
<evidence type="ECO:0000256" key="8">
    <source>
        <dbReference type="SAM" id="MobiDB-lite"/>
    </source>
</evidence>
<dbReference type="EMBL" id="NHTK01006136">
    <property type="protein sequence ID" value="PPQ62884.1"/>
    <property type="molecule type" value="Genomic_DNA"/>
</dbReference>
<dbReference type="GO" id="GO:0006368">
    <property type="term" value="P:transcription elongation by RNA polymerase II"/>
    <property type="evidence" value="ECO:0007669"/>
    <property type="project" value="InterPro"/>
</dbReference>
<dbReference type="InterPro" id="IPR000467">
    <property type="entry name" value="G_patch_dom"/>
</dbReference>
<keyword evidence="11" id="KW-1185">Reference proteome</keyword>
<dbReference type="InterPro" id="IPR022159">
    <property type="entry name" value="STIP/TFIP11_N"/>
</dbReference>
<keyword evidence="3" id="KW-0507">mRNA processing</keyword>
<sequence length="1406" mass="158006">MARRKRVLDDGDDSDDSMNSEGGHDVDWDNGDPNLRAEKELFENPYKNKRRRKNNKEDAIYGVFGEDSGEEDIQSQTARSKRNWTKAPAFVSSEKKVVNLDEPMAVDENLAFLQAGKDDLEEEEDSDNGGEEDDGEDDESEGEGTQGDTDSSDESEPSRAPSPRVRLESEDMDESEDFKPRTAGLGSKGLGSGISAFSKAGLNSSASTEPQPSSASGARGGIGSRPPKTVVEEVEESASGMEGVPSAFGRSRLSRDAIPSSKPVALPASEMAHFSKLKGSFGARMLEKMGWQTGSGLGAGGEGIVTPIETKLRPQKMGIAFKGFKERTEQSKMEARRRGEEVSDDEDKKTKVQKKAKEAQQKRSELWKTSKKAKVKVQHKTYEQIVAEAGELAPPAGLGQIIDATGAVPREVSSLADVSLNAWSPSNDLTRIPEVRHNIRLISDACKNDLDGLAREAKALQERKKFVTSEDTRLRKRINSEAELIARLQQVQLVANDINATAKQLSSSYELSLEPFSPHLQKLTIDYSPEYEKYGIDEIVVAAITPVVRRMMANWDPLEEPSLLLPTFRSWRSALRLSDTESKKETQLDVFGATIVKAPILEATMSPFESLLWNVWLPRVRTTINNQWSPEEPQKAVAFYEAWSSFLPPFIRDNILDQLILPKVQKAVANWNAKLSKVTLQAIVFPWLPHVGLRLEEVVGDARRKIKNLLRSWTVDESVPSDLVAWKDVFDATEWDTILLKYIVPKLGATMRNDFAVNPRDQKMSPIQTVFSWQGIVRPSILSQILETEFFPKWLDVLYIWLIQPTVNFREVGEWYNFWKASFPELIRNHAGIAAGFTRALQLMNEAMALGKDAPKKLVKPNFREEILHARTPTVKTDQPKVVRPSVRVQEITFRSIVEEYASNHNLLFMPTGRAHELSRMPLFRVGTGEDNKRGLLVYILDDAVWAPKPDSTGGDGEEFRAITLEDMVIRATYDIRILKVNQDKTFFISSLCSVMSSKKSSKLDLLVRVRYSNPLPPPPCPPKLLNIPTNPMRYAQPEFLNAIASDTPLPMIVDAECGMPLDLGKWDCLWEEDADDSSLNPDPHNLPKLDPRDAMLVSDPSSSTGYANGHPSSGPSGAPSATLGYVPWLRKTEYISREGVQKSSNQEQKQVQAVVDISRSAQLRDIDATFAAANENFSLEGLRHPNNPNITAVDSYALLPDADIWANQYDLFRFSERPGERPVEEDDPRLDCAILRPMKTEYDSFLAFYLTENDEDAIKFKETRFGMAPYEVPEDEEETVFRFVRDYETQKIEQEVPNEVLLVLYDEDDETSSRQKGAYYKTIERKVHLKKKRANAYDEYEDKWEIIRVLHAPMSKEEEEEREEALAEVTDPMYMFKHDDADAEGEEDEAISHSVSNHADIIADV</sequence>
<feature type="coiled-coil region" evidence="7">
    <location>
        <begin position="443"/>
        <end position="470"/>
    </location>
</feature>
<reference evidence="10 11" key="1">
    <citation type="journal article" date="2018" name="Evol. Lett.">
        <title>Horizontal gene cluster transfer increased hallucinogenic mushroom diversity.</title>
        <authorList>
            <person name="Reynolds H.T."/>
            <person name="Vijayakumar V."/>
            <person name="Gluck-Thaler E."/>
            <person name="Korotkin H.B."/>
            <person name="Matheny P.B."/>
            <person name="Slot J.C."/>
        </authorList>
    </citation>
    <scope>NUCLEOTIDE SEQUENCE [LARGE SCALE GENOMIC DNA]</scope>
    <source>
        <strain evidence="10 11">2629</strain>
    </source>
</reference>
<organism evidence="10 11">
    <name type="scientific">Panaeolus cyanescens</name>
    <dbReference type="NCBI Taxonomy" id="181874"/>
    <lineage>
        <taxon>Eukaryota</taxon>
        <taxon>Fungi</taxon>
        <taxon>Dikarya</taxon>
        <taxon>Basidiomycota</taxon>
        <taxon>Agaricomycotina</taxon>
        <taxon>Agaricomycetes</taxon>
        <taxon>Agaricomycetidae</taxon>
        <taxon>Agaricales</taxon>
        <taxon>Agaricineae</taxon>
        <taxon>Galeropsidaceae</taxon>
        <taxon>Panaeolus</taxon>
    </lineage>
</organism>
<feature type="compositionally biased region" description="Low complexity" evidence="8">
    <location>
        <begin position="1108"/>
        <end position="1122"/>
    </location>
</feature>
<dbReference type="Proteomes" id="UP000284842">
    <property type="component" value="Unassembled WGS sequence"/>
</dbReference>
<evidence type="ECO:0000256" key="5">
    <source>
        <dbReference type="ARBA" id="ARBA00023187"/>
    </source>
</evidence>
<dbReference type="OrthoDB" id="4822at2759"/>
<dbReference type="STRING" id="181874.A0A409V8J3"/>
<evidence type="ECO:0000259" key="9">
    <source>
        <dbReference type="PROSITE" id="PS50174"/>
    </source>
</evidence>
<evidence type="ECO:0000256" key="3">
    <source>
        <dbReference type="ARBA" id="ARBA00022664"/>
    </source>
</evidence>
<keyword evidence="6" id="KW-0539">Nucleus</keyword>
<accession>A0A409V8J3</accession>
<keyword evidence="7" id="KW-0175">Coiled coil</keyword>
<feature type="region of interest" description="Disordered" evidence="8">
    <location>
        <begin position="1"/>
        <end position="256"/>
    </location>
</feature>
<feature type="region of interest" description="Disordered" evidence="8">
    <location>
        <begin position="1075"/>
        <end position="1122"/>
    </location>
</feature>
<feature type="compositionally biased region" description="Polar residues" evidence="8">
    <location>
        <begin position="201"/>
        <end position="212"/>
    </location>
</feature>
<protein>
    <recommendedName>
        <fullName evidence="9">G-patch domain-containing protein</fullName>
    </recommendedName>
</protein>
<evidence type="ECO:0000256" key="1">
    <source>
        <dbReference type="ARBA" id="ARBA00004123"/>
    </source>
</evidence>
<proteinExistence type="inferred from homology"/>
<evidence type="ECO:0000256" key="2">
    <source>
        <dbReference type="ARBA" id="ARBA00010900"/>
    </source>
</evidence>
<comment type="caution">
    <text evidence="10">The sequence shown here is derived from an EMBL/GenBank/DDBJ whole genome shotgun (WGS) entry which is preliminary data.</text>
</comment>
<dbReference type="PANTHER" id="PTHR23329">
    <property type="entry name" value="TUFTELIN-INTERACTING PROTEIN 11-RELATED"/>
    <property type="match status" value="1"/>
</dbReference>
<dbReference type="InterPro" id="IPR007133">
    <property type="entry name" value="RNA_pol_II-assoc_Paf1"/>
</dbReference>
<dbReference type="InterPro" id="IPR022783">
    <property type="entry name" value="GCFC_dom"/>
</dbReference>
<dbReference type="GO" id="GO:0000390">
    <property type="term" value="P:spliceosomal complex disassembly"/>
    <property type="evidence" value="ECO:0007669"/>
    <property type="project" value="InterPro"/>
</dbReference>
<evidence type="ECO:0000313" key="10">
    <source>
        <dbReference type="EMBL" id="PPQ62884.1"/>
    </source>
</evidence>
<evidence type="ECO:0000256" key="4">
    <source>
        <dbReference type="ARBA" id="ARBA00022728"/>
    </source>
</evidence>
<evidence type="ECO:0000256" key="7">
    <source>
        <dbReference type="SAM" id="Coils"/>
    </source>
</evidence>
<name>A0A409V8J3_9AGAR</name>
<feature type="domain" description="G-patch" evidence="9">
    <location>
        <begin position="278"/>
        <end position="324"/>
    </location>
</feature>
<dbReference type="Pfam" id="PF03985">
    <property type="entry name" value="Paf1"/>
    <property type="match status" value="1"/>
</dbReference>
<evidence type="ECO:0000313" key="11">
    <source>
        <dbReference type="Proteomes" id="UP000284842"/>
    </source>
</evidence>
<feature type="compositionally biased region" description="Acidic residues" evidence="8">
    <location>
        <begin position="119"/>
        <end position="142"/>
    </location>
</feature>
<dbReference type="GO" id="GO:0003676">
    <property type="term" value="F:nucleic acid binding"/>
    <property type="evidence" value="ECO:0007669"/>
    <property type="project" value="InterPro"/>
</dbReference>
<dbReference type="PANTHER" id="PTHR23329:SF1">
    <property type="entry name" value="TUFTELIN-INTERACTING PROTEIN 11"/>
    <property type="match status" value="1"/>
</dbReference>
<dbReference type="Pfam" id="PF12457">
    <property type="entry name" value="TIP_N"/>
    <property type="match status" value="1"/>
</dbReference>
<comment type="similarity">
    <text evidence="2">Belongs to the TFP11/STIP family.</text>
</comment>